<reference evidence="1 2" key="1">
    <citation type="submission" date="2017-04" db="EMBL/GenBank/DDBJ databases">
        <authorList>
            <person name="Varghese N."/>
            <person name="Submissions S."/>
        </authorList>
    </citation>
    <scope>NUCLEOTIDE SEQUENCE [LARGE SCALE GENOMIC DNA]</scope>
    <source>
        <strain evidence="1 2">J12</strain>
    </source>
</reference>
<gene>
    <name evidence="1" type="ORF">SAMN02744124_00599</name>
</gene>
<sequence length="59" mass="7156">MYMKNRVHWSEPPGMQRIMDEISSRIKLSLVVWRDVNEKSSTFEQKPGLVPYLWMKFRV</sequence>
<protein>
    <submittedName>
        <fullName evidence="1">Uncharacterized protein</fullName>
    </submittedName>
</protein>
<dbReference type="EMBL" id="FXAE01000003">
    <property type="protein sequence ID" value="SME97670.1"/>
    <property type="molecule type" value="Genomic_DNA"/>
</dbReference>
<dbReference type="Proteomes" id="UP000192939">
    <property type="component" value="Unassembled WGS sequence"/>
</dbReference>
<organism evidence="1 2">
    <name type="scientific">Paenibacillus barengoltzii J12</name>
    <dbReference type="NCBI Taxonomy" id="935846"/>
    <lineage>
        <taxon>Bacteria</taxon>
        <taxon>Bacillati</taxon>
        <taxon>Bacillota</taxon>
        <taxon>Bacilli</taxon>
        <taxon>Bacillales</taxon>
        <taxon>Paenibacillaceae</taxon>
        <taxon>Paenibacillus</taxon>
    </lineage>
</organism>
<evidence type="ECO:0000313" key="1">
    <source>
        <dbReference type="EMBL" id="SME97670.1"/>
    </source>
</evidence>
<comment type="caution">
    <text evidence="1">The sequence shown here is derived from an EMBL/GenBank/DDBJ whole genome shotgun (WGS) entry which is preliminary data.</text>
</comment>
<name>A0ABY1LVE0_9BACL</name>
<evidence type="ECO:0000313" key="2">
    <source>
        <dbReference type="Proteomes" id="UP000192939"/>
    </source>
</evidence>
<proteinExistence type="predicted"/>
<accession>A0ABY1LVE0</accession>
<keyword evidence="2" id="KW-1185">Reference proteome</keyword>